<comment type="caution">
    <text evidence="1">The sequence shown here is derived from an EMBL/GenBank/DDBJ whole genome shotgun (WGS) entry which is preliminary data.</text>
</comment>
<evidence type="ECO:0000313" key="1">
    <source>
        <dbReference type="EMBL" id="KKK86289.1"/>
    </source>
</evidence>
<accession>A0A0F9B6I8</accession>
<organism evidence="1">
    <name type="scientific">marine sediment metagenome</name>
    <dbReference type="NCBI Taxonomy" id="412755"/>
    <lineage>
        <taxon>unclassified sequences</taxon>
        <taxon>metagenomes</taxon>
        <taxon>ecological metagenomes</taxon>
    </lineage>
</organism>
<protein>
    <submittedName>
        <fullName evidence="1">Uncharacterized protein</fullName>
    </submittedName>
</protein>
<dbReference type="AlphaFoldDB" id="A0A0F9B6I8"/>
<gene>
    <name evidence="1" type="ORF">LCGC14_2764710</name>
</gene>
<dbReference type="EMBL" id="LAZR01050913">
    <property type="protein sequence ID" value="KKK86289.1"/>
    <property type="molecule type" value="Genomic_DNA"/>
</dbReference>
<proteinExistence type="predicted"/>
<reference evidence="1" key="1">
    <citation type="journal article" date="2015" name="Nature">
        <title>Complex archaea that bridge the gap between prokaryotes and eukaryotes.</title>
        <authorList>
            <person name="Spang A."/>
            <person name="Saw J.H."/>
            <person name="Jorgensen S.L."/>
            <person name="Zaremba-Niedzwiedzka K."/>
            <person name="Martijn J."/>
            <person name="Lind A.E."/>
            <person name="van Eijk R."/>
            <person name="Schleper C."/>
            <person name="Guy L."/>
            <person name="Ettema T.J."/>
        </authorList>
    </citation>
    <scope>NUCLEOTIDE SEQUENCE</scope>
</reference>
<sequence>MLDRITRMISRLRAWIRLRSALRGVAVFRATLSARHYIAAEDKWIDKGIICTRVVTDEFVELLVDELQASAPAHTRFFDFKFHDSGTGVGAEAAGDTALGTPTGEARDTGTQVEGASANIYKTVATHTYAGTFAVTEHGLFSAASAPDELMDRSVFAAINVVSGDKIEFTYELTCGSGG</sequence>
<name>A0A0F9B6I8_9ZZZZ</name>